<evidence type="ECO:0000259" key="3">
    <source>
        <dbReference type="Pfam" id="PF00892"/>
    </source>
</evidence>
<keyword evidence="2" id="KW-1133">Transmembrane helix</keyword>
<dbReference type="EMBL" id="QXIY01000035">
    <property type="protein sequence ID" value="RIE16202.1"/>
    <property type="molecule type" value="Genomic_DNA"/>
</dbReference>
<feature type="transmembrane region" description="Helical" evidence="2">
    <location>
        <begin position="27"/>
        <end position="47"/>
    </location>
</feature>
<feature type="transmembrane region" description="Helical" evidence="2">
    <location>
        <begin position="89"/>
        <end position="108"/>
    </location>
</feature>
<feature type="compositionally biased region" description="Low complexity" evidence="1">
    <location>
        <begin position="331"/>
        <end position="344"/>
    </location>
</feature>
<accession>A0A398DKW8</accession>
<dbReference type="Proteomes" id="UP000266113">
    <property type="component" value="Unassembled WGS sequence"/>
</dbReference>
<feature type="region of interest" description="Disordered" evidence="1">
    <location>
        <begin position="330"/>
        <end position="357"/>
    </location>
</feature>
<feature type="transmembrane region" description="Helical" evidence="2">
    <location>
        <begin position="114"/>
        <end position="136"/>
    </location>
</feature>
<dbReference type="InterPro" id="IPR000620">
    <property type="entry name" value="EamA_dom"/>
</dbReference>
<dbReference type="InterPro" id="IPR037185">
    <property type="entry name" value="EmrE-like"/>
</dbReference>
<feature type="transmembrane region" description="Helical" evidence="2">
    <location>
        <begin position="59"/>
        <end position="77"/>
    </location>
</feature>
<dbReference type="RefSeq" id="WP_119086310.1">
    <property type="nucleotide sequence ID" value="NZ_QXIY01000035.1"/>
</dbReference>
<evidence type="ECO:0000256" key="2">
    <source>
        <dbReference type="SAM" id="Phobius"/>
    </source>
</evidence>
<feature type="transmembrane region" description="Helical" evidence="2">
    <location>
        <begin position="244"/>
        <end position="265"/>
    </location>
</feature>
<organism evidence="4 5">
    <name type="scientific">Candidatus Cryosericum septentrionale</name>
    <dbReference type="NCBI Taxonomy" id="2290913"/>
    <lineage>
        <taxon>Bacteria</taxon>
        <taxon>Pseudomonadati</taxon>
        <taxon>Caldisericota/Cryosericota group</taxon>
        <taxon>Candidatus Cryosericota</taxon>
        <taxon>Candidatus Cryosericia</taxon>
        <taxon>Candidatus Cryosericales</taxon>
        <taxon>Candidatus Cryosericaceae</taxon>
        <taxon>Candidatus Cryosericum</taxon>
    </lineage>
</organism>
<feature type="domain" description="EamA" evidence="3">
    <location>
        <begin position="173"/>
        <end position="319"/>
    </location>
</feature>
<feature type="transmembrane region" description="Helical" evidence="2">
    <location>
        <begin position="169"/>
        <end position="191"/>
    </location>
</feature>
<protein>
    <submittedName>
        <fullName evidence="4">DMT family transporter</fullName>
    </submittedName>
</protein>
<evidence type="ECO:0000256" key="1">
    <source>
        <dbReference type="SAM" id="MobiDB-lite"/>
    </source>
</evidence>
<dbReference type="Gene3D" id="1.10.3730.20">
    <property type="match status" value="2"/>
</dbReference>
<feature type="transmembrane region" description="Helical" evidence="2">
    <location>
        <begin position="304"/>
        <end position="322"/>
    </location>
</feature>
<dbReference type="GO" id="GO:0016020">
    <property type="term" value="C:membrane"/>
    <property type="evidence" value="ECO:0007669"/>
    <property type="project" value="InterPro"/>
</dbReference>
<evidence type="ECO:0000313" key="4">
    <source>
        <dbReference type="EMBL" id="RIE16202.1"/>
    </source>
</evidence>
<proteinExistence type="predicted"/>
<dbReference type="Pfam" id="PF00892">
    <property type="entry name" value="EamA"/>
    <property type="match status" value="2"/>
</dbReference>
<name>A0A398DKW8_9BACT</name>
<feature type="domain" description="EamA" evidence="3">
    <location>
        <begin position="26"/>
        <end position="160"/>
    </location>
</feature>
<keyword evidence="2" id="KW-0812">Transmembrane</keyword>
<evidence type="ECO:0000313" key="5">
    <source>
        <dbReference type="Proteomes" id="UP000266113"/>
    </source>
</evidence>
<dbReference type="SUPFAM" id="SSF103481">
    <property type="entry name" value="Multidrug resistance efflux transporter EmrE"/>
    <property type="match status" value="2"/>
</dbReference>
<reference evidence="4 5" key="1">
    <citation type="submission" date="2018-09" db="EMBL/GenBank/DDBJ databases">
        <title>Discovery and Ecogenomic Context for Candidatus Cryosericales, a Global Caldiserica Order Active in Thawing Permafrost.</title>
        <authorList>
            <person name="Martinez M.A."/>
            <person name="Woodcroft B.J."/>
            <person name="Ignacio Espinoza J.C."/>
            <person name="Zayed A."/>
            <person name="Singleton C.M."/>
            <person name="Boyd J."/>
            <person name="Li Y.-F."/>
            <person name="Purvine S."/>
            <person name="Maughan H."/>
            <person name="Hodgkins S.B."/>
            <person name="Anderson D."/>
            <person name="Sederholm M."/>
            <person name="Temperton B."/>
            <person name="Saleska S.R."/>
            <person name="Tyson G.W."/>
            <person name="Rich V.I."/>
        </authorList>
    </citation>
    <scope>NUCLEOTIDE SEQUENCE [LARGE SCALE GENOMIC DNA]</scope>
    <source>
        <strain evidence="4 5">SMC1</strain>
    </source>
</reference>
<gene>
    <name evidence="4" type="ORF">SMC1_08290</name>
</gene>
<dbReference type="OrthoDB" id="5470190at2"/>
<keyword evidence="2" id="KW-0472">Membrane</keyword>
<feature type="transmembrane region" description="Helical" evidence="2">
    <location>
        <begin position="203"/>
        <end position="224"/>
    </location>
</feature>
<sequence length="357" mass="38778">MKAQTTLRQEQHSIRSAHESSDLARGYPIAVASAIILSTTAIFIRYLTQTYNMPALVLAFWRDSFVALTMLIVLAILCPRLLRTERRHVGYLIAYGLMLTMFNSFWTLSVSLNGAAVSTVLAYSSAAFTALLGRWLLKERLGWVKVVTIAGCVGGCVLVSGALEPGAWQGNLTGIVTGTLSGLWYAGYSLMGRSASQRGLNPWTTLLYTFAFAACFLLLLNLSLRRFLPGAAVRPADLLWLGKAAWGWFILFLLAAGPTVAGFGLYNVSLGYLPSSVANLILTLEPAFTAAIAYVVLGEHLNDIQIAGSLLILGGVVFLRIYESRRSTQVPITPQTSTPCTSPQLPAPHTRRHTPPR</sequence>
<keyword evidence="5" id="KW-1185">Reference proteome</keyword>
<dbReference type="AlphaFoldDB" id="A0A398DKW8"/>
<feature type="transmembrane region" description="Helical" evidence="2">
    <location>
        <begin position="143"/>
        <end position="163"/>
    </location>
</feature>
<dbReference type="PANTHER" id="PTHR22911">
    <property type="entry name" value="ACYL-MALONYL CONDENSING ENZYME-RELATED"/>
    <property type="match status" value="1"/>
</dbReference>
<comment type="caution">
    <text evidence="4">The sequence shown here is derived from an EMBL/GenBank/DDBJ whole genome shotgun (WGS) entry which is preliminary data.</text>
</comment>
<feature type="transmembrane region" description="Helical" evidence="2">
    <location>
        <begin position="277"/>
        <end position="298"/>
    </location>
</feature>